<dbReference type="InterPro" id="IPR035093">
    <property type="entry name" value="RelE/ParE_toxin_dom_sf"/>
</dbReference>
<sequence>MKIVWTQLALADLDAAYNYIAASNPNAAIDIIDHIEKALDQLIKYPEIGQFCRFPGTRELIITRTPFIIPYRVQADQIEILAIIHGARRWSDKL</sequence>
<dbReference type="PANTHER" id="PTHR33755">
    <property type="entry name" value="TOXIN PARE1-RELATED"/>
    <property type="match status" value="1"/>
</dbReference>
<dbReference type="InterPro" id="IPR007712">
    <property type="entry name" value="RelE/ParE_toxin"/>
</dbReference>
<evidence type="ECO:0000313" key="3">
    <source>
        <dbReference type="EMBL" id="MBH8566869.1"/>
    </source>
</evidence>
<protein>
    <submittedName>
        <fullName evidence="3">Type II toxin-antitoxin system RelE/ParE family toxin</fullName>
    </submittedName>
</protein>
<reference evidence="3 4" key="1">
    <citation type="journal article" date="2021" name="Int. J. Syst. Evol. Microbiol.">
        <title>Amazonocrinis nigriterrae gen. nov., sp. nov., Atlanticothrix silvestris gen. nov., sp. nov. and Dendronalium phyllosphericum gen. nov., sp. nov., nostocacean cyanobacteria from Brazilian environments.</title>
        <authorList>
            <person name="Alvarenga D.O."/>
            <person name="Andreote A.P.D."/>
            <person name="Branco L.H.Z."/>
            <person name="Delbaje E."/>
            <person name="Cruz R.B."/>
            <person name="Varani A.M."/>
            <person name="Fiore M.F."/>
        </authorList>
    </citation>
    <scope>NUCLEOTIDE SEQUENCE [LARGE SCALE GENOMIC DNA]</scope>
    <source>
        <strain evidence="3 4">CENA67</strain>
    </source>
</reference>
<gene>
    <name evidence="3" type="ORF">I8748_32780</name>
</gene>
<name>A0A8J7LAP1_9NOST</name>
<accession>A0A8J7LAP1</accession>
<dbReference type="Proteomes" id="UP000632766">
    <property type="component" value="Unassembled WGS sequence"/>
</dbReference>
<evidence type="ECO:0000256" key="1">
    <source>
        <dbReference type="ARBA" id="ARBA00006226"/>
    </source>
</evidence>
<dbReference type="NCBIfam" id="TIGR02385">
    <property type="entry name" value="RelE_StbE"/>
    <property type="match status" value="1"/>
</dbReference>
<proteinExistence type="inferred from homology"/>
<dbReference type="RefSeq" id="WP_198128605.1">
    <property type="nucleotide sequence ID" value="NZ_JAECZC010000105.1"/>
</dbReference>
<dbReference type="AlphaFoldDB" id="A0A8J7LAP1"/>
<keyword evidence="2" id="KW-1277">Toxin-antitoxin system</keyword>
<comment type="similarity">
    <text evidence="1">Belongs to the RelE toxin family.</text>
</comment>
<dbReference type="PANTHER" id="PTHR33755:SF6">
    <property type="entry name" value="PLASMID STABILIZATION SYSTEM PROTEIN"/>
    <property type="match status" value="1"/>
</dbReference>
<dbReference type="Pfam" id="PF05016">
    <property type="entry name" value="ParE_toxin"/>
    <property type="match status" value="1"/>
</dbReference>
<evidence type="ECO:0000256" key="2">
    <source>
        <dbReference type="ARBA" id="ARBA00022649"/>
    </source>
</evidence>
<evidence type="ECO:0000313" key="4">
    <source>
        <dbReference type="Proteomes" id="UP000632766"/>
    </source>
</evidence>
<dbReference type="InterPro" id="IPR051803">
    <property type="entry name" value="TA_system_RelE-like_toxin"/>
</dbReference>
<keyword evidence="4" id="KW-1185">Reference proteome</keyword>
<comment type="caution">
    <text evidence="3">The sequence shown here is derived from an EMBL/GenBank/DDBJ whole genome shotgun (WGS) entry which is preliminary data.</text>
</comment>
<organism evidence="3 4">
    <name type="scientific">Amazonocrinis nigriterrae CENA67</name>
    <dbReference type="NCBI Taxonomy" id="2794033"/>
    <lineage>
        <taxon>Bacteria</taxon>
        <taxon>Bacillati</taxon>
        <taxon>Cyanobacteriota</taxon>
        <taxon>Cyanophyceae</taxon>
        <taxon>Nostocales</taxon>
        <taxon>Nostocaceae</taxon>
        <taxon>Amazonocrinis</taxon>
        <taxon>Amazonocrinis nigriterrae</taxon>
    </lineage>
</organism>
<dbReference type="Gene3D" id="3.30.2310.20">
    <property type="entry name" value="RelE-like"/>
    <property type="match status" value="1"/>
</dbReference>
<dbReference type="EMBL" id="JAECZC010000105">
    <property type="protein sequence ID" value="MBH8566869.1"/>
    <property type="molecule type" value="Genomic_DNA"/>
</dbReference>